<protein>
    <recommendedName>
        <fullName evidence="5">Glycosyltransferase</fullName>
    </recommendedName>
</protein>
<dbReference type="Pfam" id="PF03808">
    <property type="entry name" value="Glyco_tran_WecG"/>
    <property type="match status" value="1"/>
</dbReference>
<name>A0A918VIS2_9GAMM</name>
<dbReference type="NCBIfam" id="TIGR00696">
    <property type="entry name" value="wecG_tagA_cpsF"/>
    <property type="match status" value="1"/>
</dbReference>
<proteinExistence type="predicted"/>
<reference evidence="3" key="2">
    <citation type="submission" date="2020-09" db="EMBL/GenBank/DDBJ databases">
        <authorList>
            <person name="Sun Q."/>
            <person name="Kim S."/>
        </authorList>
    </citation>
    <scope>NUCLEOTIDE SEQUENCE</scope>
    <source>
        <strain evidence="3">KCTC 12711</strain>
    </source>
</reference>
<comment type="caution">
    <text evidence="3">The sequence shown here is derived from an EMBL/GenBank/DDBJ whole genome shotgun (WGS) entry which is preliminary data.</text>
</comment>
<dbReference type="InterPro" id="IPR004629">
    <property type="entry name" value="WecG_TagA_CpsF"/>
</dbReference>
<dbReference type="AlphaFoldDB" id="A0A918VIS2"/>
<sequence length="414" mass="45674">MRLLIGSVALLITGTKLCFGLLQALYKQQAITLFTRVVAGRDKQPIKLRVFTAANRPLANVDLWFHYLKGDFDLIGPVALDMTELARLTARQRARFNVAPGVISPYRVALKRGCAVDSEFDTSMQFAQQQSLTLRARVLLAALVPWKANSPVAEFTVPDTFSLFGVGIQNATMQSAVNTLIEHVATKSRNKALTKVAFVNADCVNKYIKDNHYQRALQGFDHVFADGVGLRLAARRHGARLVDNVNGTDMFPNLCHALAAAEKRIFLYGGQPAVVEETARRLKRDYPGLIVAGYLDGYTTPSAEAVCEEINRNDVDILFVALGAPKQEQWIADNADRLSLGVAIGVGGLFDFYSGAVSRAPEWIRALSLEWVWRLAMQPKAKAGRYLIGNPLFLCRVLISKAQRRSHAATLEVC</sequence>
<evidence type="ECO:0008006" key="5">
    <source>
        <dbReference type="Google" id="ProtNLM"/>
    </source>
</evidence>
<dbReference type="Proteomes" id="UP000614811">
    <property type="component" value="Unassembled WGS sequence"/>
</dbReference>
<gene>
    <name evidence="3" type="ORF">GCM10008090_05590</name>
</gene>
<dbReference type="EMBL" id="BMXA01000001">
    <property type="protein sequence ID" value="GGZ99819.1"/>
    <property type="molecule type" value="Genomic_DNA"/>
</dbReference>
<accession>A0A918VIS2</accession>
<evidence type="ECO:0000313" key="3">
    <source>
        <dbReference type="EMBL" id="GGZ99819.1"/>
    </source>
</evidence>
<keyword evidence="2" id="KW-0808">Transferase</keyword>
<dbReference type="PANTHER" id="PTHR34136:SF1">
    <property type="entry name" value="UDP-N-ACETYL-D-MANNOSAMINURONIC ACID TRANSFERASE"/>
    <property type="match status" value="1"/>
</dbReference>
<dbReference type="RefSeq" id="WP_189398474.1">
    <property type="nucleotide sequence ID" value="NZ_BMXA01000001.1"/>
</dbReference>
<organism evidence="3 4">
    <name type="scientific">Arenicella chitinivorans</name>
    <dbReference type="NCBI Taxonomy" id="1329800"/>
    <lineage>
        <taxon>Bacteria</taxon>
        <taxon>Pseudomonadati</taxon>
        <taxon>Pseudomonadota</taxon>
        <taxon>Gammaproteobacteria</taxon>
        <taxon>Arenicellales</taxon>
        <taxon>Arenicellaceae</taxon>
        <taxon>Arenicella</taxon>
    </lineage>
</organism>
<keyword evidence="4" id="KW-1185">Reference proteome</keyword>
<keyword evidence="1" id="KW-0328">Glycosyltransferase</keyword>
<evidence type="ECO:0000256" key="2">
    <source>
        <dbReference type="ARBA" id="ARBA00022679"/>
    </source>
</evidence>
<evidence type="ECO:0000256" key="1">
    <source>
        <dbReference type="ARBA" id="ARBA00022676"/>
    </source>
</evidence>
<dbReference type="CDD" id="cd06533">
    <property type="entry name" value="Glyco_transf_WecG_TagA"/>
    <property type="match status" value="1"/>
</dbReference>
<dbReference type="PANTHER" id="PTHR34136">
    <property type="match status" value="1"/>
</dbReference>
<dbReference type="GO" id="GO:0016758">
    <property type="term" value="F:hexosyltransferase activity"/>
    <property type="evidence" value="ECO:0007669"/>
    <property type="project" value="TreeGrafter"/>
</dbReference>
<evidence type="ECO:0000313" key="4">
    <source>
        <dbReference type="Proteomes" id="UP000614811"/>
    </source>
</evidence>
<reference evidence="3" key="1">
    <citation type="journal article" date="2014" name="Int. J. Syst. Evol. Microbiol.">
        <title>Complete genome sequence of Corynebacterium casei LMG S-19264T (=DSM 44701T), isolated from a smear-ripened cheese.</title>
        <authorList>
            <consortium name="US DOE Joint Genome Institute (JGI-PGF)"/>
            <person name="Walter F."/>
            <person name="Albersmeier A."/>
            <person name="Kalinowski J."/>
            <person name="Ruckert C."/>
        </authorList>
    </citation>
    <scope>NUCLEOTIDE SEQUENCE</scope>
    <source>
        <strain evidence="3">KCTC 12711</strain>
    </source>
</reference>